<dbReference type="RefSeq" id="WP_087571386.1">
    <property type="nucleotide sequence ID" value="NZ_BDQX01000394.1"/>
</dbReference>
<keyword evidence="1" id="KW-0812">Transmembrane</keyword>
<keyword evidence="3" id="KW-1185">Reference proteome</keyword>
<reference evidence="2 3" key="1">
    <citation type="submission" date="2017-08" db="EMBL/GenBank/DDBJ databases">
        <title>Substantial Increase in Enzyme Production by Combined Drug-Resistance Mutations in Paenibacillus agaridevorans.</title>
        <authorList>
            <person name="Tanaka Y."/>
            <person name="Funane K."/>
            <person name="Hosaka T."/>
            <person name="Shiwa Y."/>
            <person name="Fujita N."/>
            <person name="Miyazaki T."/>
            <person name="Yoshikawa H."/>
            <person name="Murakami K."/>
            <person name="Kasahara K."/>
            <person name="Inaoka T."/>
            <person name="Hiraga Y."/>
            <person name="Ochi K."/>
        </authorList>
    </citation>
    <scope>NUCLEOTIDE SEQUENCE [LARGE SCALE GENOMIC DNA]</scope>
    <source>
        <strain evidence="2 3">T-3040</strain>
    </source>
</reference>
<proteinExistence type="predicted"/>
<accession>A0A2R5EXC5</accession>
<dbReference type="AlphaFoldDB" id="A0A2R5EXC5"/>
<evidence type="ECO:0008006" key="4">
    <source>
        <dbReference type="Google" id="ProtNLM"/>
    </source>
</evidence>
<protein>
    <recommendedName>
        <fullName evidence="4">Multi-TM2 domain-containing protein</fullName>
    </recommendedName>
</protein>
<evidence type="ECO:0000313" key="2">
    <source>
        <dbReference type="EMBL" id="GBG11362.1"/>
    </source>
</evidence>
<feature type="transmembrane region" description="Helical" evidence="1">
    <location>
        <begin position="178"/>
        <end position="196"/>
    </location>
</feature>
<gene>
    <name evidence="2" type="ORF">PAT3040_06167</name>
</gene>
<keyword evidence="1" id="KW-0472">Membrane</keyword>
<keyword evidence="1" id="KW-1133">Transmembrane helix</keyword>
<comment type="caution">
    <text evidence="2">The sequence shown here is derived from an EMBL/GenBank/DDBJ whole genome shotgun (WGS) entry which is preliminary data.</text>
</comment>
<feature type="transmembrane region" description="Helical" evidence="1">
    <location>
        <begin position="271"/>
        <end position="295"/>
    </location>
</feature>
<organism evidence="2 3">
    <name type="scientific">Paenibacillus agaridevorans</name>
    <dbReference type="NCBI Taxonomy" id="171404"/>
    <lineage>
        <taxon>Bacteria</taxon>
        <taxon>Bacillati</taxon>
        <taxon>Bacillota</taxon>
        <taxon>Bacilli</taxon>
        <taxon>Bacillales</taxon>
        <taxon>Paenibacillaceae</taxon>
        <taxon>Paenibacillus</taxon>
    </lineage>
</organism>
<dbReference type="EMBL" id="BDQX01000394">
    <property type="protein sequence ID" value="GBG11362.1"/>
    <property type="molecule type" value="Genomic_DNA"/>
</dbReference>
<feature type="transmembrane region" description="Helical" evidence="1">
    <location>
        <begin position="154"/>
        <end position="171"/>
    </location>
</feature>
<dbReference type="Proteomes" id="UP000245202">
    <property type="component" value="Unassembled WGS sequence"/>
</dbReference>
<feature type="transmembrane region" description="Helical" evidence="1">
    <location>
        <begin position="31"/>
        <end position="49"/>
    </location>
</feature>
<feature type="transmembrane region" description="Helical" evidence="1">
    <location>
        <begin position="315"/>
        <end position="332"/>
    </location>
</feature>
<name>A0A2R5EXC5_9BACL</name>
<feature type="transmembrane region" description="Helical" evidence="1">
    <location>
        <begin position="353"/>
        <end position="376"/>
    </location>
</feature>
<feature type="transmembrane region" description="Helical" evidence="1">
    <location>
        <begin position="61"/>
        <end position="81"/>
    </location>
</feature>
<sequence length="403" mass="44354">MVRKSKAAAFFLSFIPGAGHAYLGRPFRCLIYAGLFFGLIGLGILIQIANGGYESDAFMMMIILAFAAAFINMLDMIFTLISGKAPGLQGNPPVYGDGGYAYGPQANGGEGYGGAYGGHGGRLDYAQEQEKSKTIMLSVIPGLGHMFLGLTQRGITFLISFIGLFAIIVFISAVMGSGAILVFLLALPVIWIYSMFDAVQLLQAKHRGEQLQDKSLFEGFEAHIGSGHKNKVLTIALSIFPGAGHLYLGLQKRGLQYMGGFLLAIYVMDNLRLSLFLFLLPLYWCFAFFDALQQIGRYERGELSDEPLLPMFVPYQRWFGIALLGFGAYFLVDRIVMRALNERFPVIVREYLMYKYMFPTAIIAFVMIVLGLRLAFGSKSVLGAVMPPERDFAGRDKEGGDGR</sequence>
<evidence type="ECO:0000256" key="1">
    <source>
        <dbReference type="SAM" id="Phobius"/>
    </source>
</evidence>
<evidence type="ECO:0000313" key="3">
    <source>
        <dbReference type="Proteomes" id="UP000245202"/>
    </source>
</evidence>